<feature type="compositionally biased region" description="Low complexity" evidence="1">
    <location>
        <begin position="71"/>
        <end position="83"/>
    </location>
</feature>
<keyword evidence="2" id="KW-1133">Transmembrane helix</keyword>
<proteinExistence type="predicted"/>
<reference evidence="4" key="1">
    <citation type="journal article" date="2019" name="Int. J. Syst. Evol. Microbiol.">
        <title>The Global Catalogue of Microorganisms (GCM) 10K type strain sequencing project: providing services to taxonomists for standard genome sequencing and annotation.</title>
        <authorList>
            <consortium name="The Broad Institute Genomics Platform"/>
            <consortium name="The Broad Institute Genome Sequencing Center for Infectious Disease"/>
            <person name="Wu L."/>
            <person name="Ma J."/>
        </authorList>
    </citation>
    <scope>NUCLEOTIDE SEQUENCE [LARGE SCALE GENOMIC DNA]</scope>
    <source>
        <strain evidence="4">JCM 17657</strain>
    </source>
</reference>
<feature type="transmembrane region" description="Helical" evidence="2">
    <location>
        <begin position="43"/>
        <end position="63"/>
    </location>
</feature>
<dbReference type="Proteomes" id="UP001500610">
    <property type="component" value="Unassembled WGS sequence"/>
</dbReference>
<comment type="caution">
    <text evidence="3">The sequence shown here is derived from an EMBL/GenBank/DDBJ whole genome shotgun (WGS) entry which is preliminary data.</text>
</comment>
<dbReference type="RefSeq" id="WP_226025956.1">
    <property type="nucleotide sequence ID" value="NZ_BAABIV010000002.1"/>
</dbReference>
<gene>
    <name evidence="3" type="ORF">GCM10023257_05290</name>
</gene>
<keyword evidence="2" id="KW-0472">Membrane</keyword>
<evidence type="ECO:0000313" key="4">
    <source>
        <dbReference type="Proteomes" id="UP001500610"/>
    </source>
</evidence>
<feature type="region of interest" description="Disordered" evidence="1">
    <location>
        <begin position="68"/>
        <end position="93"/>
    </location>
</feature>
<dbReference type="EMBL" id="BAABIV010000002">
    <property type="protein sequence ID" value="GAA4971989.1"/>
    <property type="molecule type" value="Genomic_DNA"/>
</dbReference>
<keyword evidence="4" id="KW-1185">Reference proteome</keyword>
<name>A0ABP9HIS4_9ACTN</name>
<keyword evidence="2" id="KW-0812">Transmembrane</keyword>
<evidence type="ECO:0000256" key="2">
    <source>
        <dbReference type="SAM" id="Phobius"/>
    </source>
</evidence>
<organism evidence="3 4">
    <name type="scientific">Streptomyces hyderabadensis</name>
    <dbReference type="NCBI Taxonomy" id="598549"/>
    <lineage>
        <taxon>Bacteria</taxon>
        <taxon>Bacillati</taxon>
        <taxon>Actinomycetota</taxon>
        <taxon>Actinomycetes</taxon>
        <taxon>Kitasatosporales</taxon>
        <taxon>Streptomycetaceae</taxon>
        <taxon>Streptomyces</taxon>
    </lineage>
</organism>
<accession>A0ABP9HIS4</accession>
<sequence>MSDARDDEVRDLLARAAEGVAGPSFDAAAVFAAAARVRRRRRAVVAGGALAVMAGALFTVSAVPSGGADRASAPASPSAAAPAHPELTGGSGREQRLAGLLPAGAGEAEEISLAVLLKDADLDAATSAESHGALDGWYAVRRGDGVGYLGVALHDRKYLEAKFPDGLDPAHDLCAPKGNEPPRTDCVREELTGGRVLTIWRQPRERSEGGPEWGEELTGRLVLPDGRALFVRDSAGYRGHGQLGPLLRTPPLSRAQLRALMLRPELVAERQPSAGG</sequence>
<protein>
    <submittedName>
        <fullName evidence="3">Uncharacterized protein</fullName>
    </submittedName>
</protein>
<evidence type="ECO:0000256" key="1">
    <source>
        <dbReference type="SAM" id="MobiDB-lite"/>
    </source>
</evidence>
<evidence type="ECO:0000313" key="3">
    <source>
        <dbReference type="EMBL" id="GAA4971989.1"/>
    </source>
</evidence>